<evidence type="ECO:0000313" key="1">
    <source>
        <dbReference type="EMBL" id="KAJ8629475.1"/>
    </source>
</evidence>
<gene>
    <name evidence="1" type="ORF">MRB53_022798</name>
</gene>
<accession>A0ACC2L7Q9</accession>
<dbReference type="EMBL" id="CM056815">
    <property type="protein sequence ID" value="KAJ8629475.1"/>
    <property type="molecule type" value="Genomic_DNA"/>
</dbReference>
<proteinExistence type="predicted"/>
<sequence>MAPSLSLTHMHQFLPLLLVYALIQFQPSSSNDLVTEICNHNDDSAYCTQIFNSDGRTPGADLNGLGEIAIDKGLALATNISNLIIWKNNTATDPNLVKYFGICFVLYDSSKDKLVSASDALLARRDYGSMNTNAHLAQQDGLDCESTFYGPPPVQSPITIENRHFVDLTHATVVISNMLMPH</sequence>
<organism evidence="1 2">
    <name type="scientific">Persea americana</name>
    <name type="common">Avocado</name>
    <dbReference type="NCBI Taxonomy" id="3435"/>
    <lineage>
        <taxon>Eukaryota</taxon>
        <taxon>Viridiplantae</taxon>
        <taxon>Streptophyta</taxon>
        <taxon>Embryophyta</taxon>
        <taxon>Tracheophyta</taxon>
        <taxon>Spermatophyta</taxon>
        <taxon>Magnoliopsida</taxon>
        <taxon>Magnoliidae</taxon>
        <taxon>Laurales</taxon>
        <taxon>Lauraceae</taxon>
        <taxon>Persea</taxon>
    </lineage>
</organism>
<reference evidence="1 2" key="1">
    <citation type="journal article" date="2022" name="Hortic Res">
        <title>A haplotype resolved chromosomal level avocado genome allows analysis of novel avocado genes.</title>
        <authorList>
            <person name="Nath O."/>
            <person name="Fletcher S.J."/>
            <person name="Hayward A."/>
            <person name="Shaw L.M."/>
            <person name="Masouleh A.K."/>
            <person name="Furtado A."/>
            <person name="Henry R.J."/>
            <person name="Mitter N."/>
        </authorList>
    </citation>
    <scope>NUCLEOTIDE SEQUENCE [LARGE SCALE GENOMIC DNA]</scope>
    <source>
        <strain evidence="2">cv. Hass</strain>
    </source>
</reference>
<keyword evidence="2" id="KW-1185">Reference proteome</keyword>
<name>A0ACC2L7Q9_PERAE</name>
<dbReference type="Proteomes" id="UP001234297">
    <property type="component" value="Chromosome 7"/>
</dbReference>
<evidence type="ECO:0000313" key="2">
    <source>
        <dbReference type="Proteomes" id="UP001234297"/>
    </source>
</evidence>
<comment type="caution">
    <text evidence="1">The sequence shown here is derived from an EMBL/GenBank/DDBJ whole genome shotgun (WGS) entry which is preliminary data.</text>
</comment>
<protein>
    <submittedName>
        <fullName evidence="1">Uncharacterized protein</fullName>
    </submittedName>
</protein>